<feature type="region of interest" description="Disordered" evidence="1">
    <location>
        <begin position="1156"/>
        <end position="1249"/>
    </location>
</feature>
<dbReference type="EMBL" id="JAACJP010000037">
    <property type="protein sequence ID" value="KAF5374095.1"/>
    <property type="molecule type" value="Genomic_DNA"/>
</dbReference>
<organism evidence="2 3">
    <name type="scientific">Tricholomella constricta</name>
    <dbReference type="NCBI Taxonomy" id="117010"/>
    <lineage>
        <taxon>Eukaryota</taxon>
        <taxon>Fungi</taxon>
        <taxon>Dikarya</taxon>
        <taxon>Basidiomycota</taxon>
        <taxon>Agaricomycotina</taxon>
        <taxon>Agaricomycetes</taxon>
        <taxon>Agaricomycetidae</taxon>
        <taxon>Agaricales</taxon>
        <taxon>Tricholomatineae</taxon>
        <taxon>Lyophyllaceae</taxon>
        <taxon>Tricholomella</taxon>
    </lineage>
</organism>
<feature type="region of interest" description="Disordered" evidence="1">
    <location>
        <begin position="1075"/>
        <end position="1129"/>
    </location>
</feature>
<evidence type="ECO:0000313" key="3">
    <source>
        <dbReference type="Proteomes" id="UP000565441"/>
    </source>
</evidence>
<feature type="region of interest" description="Disordered" evidence="1">
    <location>
        <begin position="1264"/>
        <end position="1301"/>
    </location>
</feature>
<proteinExistence type="predicted"/>
<gene>
    <name evidence="2" type="ORF">D9615_008892</name>
</gene>
<feature type="compositionally biased region" description="Polar residues" evidence="1">
    <location>
        <begin position="1102"/>
        <end position="1121"/>
    </location>
</feature>
<evidence type="ECO:0000313" key="2">
    <source>
        <dbReference type="EMBL" id="KAF5374095.1"/>
    </source>
</evidence>
<feature type="compositionally biased region" description="Basic and acidic residues" evidence="1">
    <location>
        <begin position="1077"/>
        <end position="1093"/>
    </location>
</feature>
<dbReference type="InterPro" id="IPR016024">
    <property type="entry name" value="ARM-type_fold"/>
</dbReference>
<accession>A0A8H5GZZ6</accession>
<evidence type="ECO:0000256" key="1">
    <source>
        <dbReference type="SAM" id="MobiDB-lite"/>
    </source>
</evidence>
<dbReference type="OrthoDB" id="3259617at2759"/>
<sequence length="1446" mass="159833">MKIPVLSNSIKGNLIEDSIVTTCTARTTNLKRSMDMRPTKQTSHHEPTAPVMKAFAVTTENDPMMCPSYLSSPLETILESLDDHDHEYISFHDIIEAYTVLSTRIRAYYRVISRGDQPLPALGPLKEHAASLARALRRDIRCALVDASSHSRRTPPLYESYQTDLPMSDHDIQIARNLSAVCHHGLRVLSDVFAFKALYSLFPIQDLKDLVSDLLKVALTSTLPTPSASKTWSLIFWTIQAQNLPLDILSTRKEGLVTALRLGLNGEKGLQAKRDSFKVIFTCPSIVQVADDLSKAIHTLLKSQPELFASLSGFLPTILANLVSEDADCRLQAAHSLSGLALAKLQLLISPQFPHETISKDIHAFIRAQTSPIEASQGELRLPGLFRHAFSCSTPKEPLWAIVITTGMIVLSDHFLFLRHSLKFCVNSLRPALTHKCVEVQALHAPVWRMLIWTFSRLPMDRTWFQSEDPDIPDNKLGVRGKAFRILRQELRTGKGVSLVGALLRPGSGKDTDAAGVGNVSRALLIVKALVAGEGISNLRDGIMLLHRLVSAIGKPESEAGREDDNSDYTIETASGLFDGTLLDAAPDRVKDAVRTLAEVKIDRVRQLSEEELIQHWNGLVEAWIDAMEKSLQGFPRFSRELLDIWQALLLAQAHLTQEHAHLTAPSSFAGQIAGIVNRFIIQTAEADIQVQRITSVKKLWGVMKNVYSPSWLPAESILAAIIKVKFSMDVESVRSAWSQLCADLISVGVPSLLHIIFTRSEKQEEKEVTRQLWAVLARAWQAPDETTHWEELVSFLTIPFKAWVMSEIEFELWEATLRSAVSLAGSTNIVPTVVAIRFFQRMGEKELNALESLPKEVATLLTYVDLSGSSVLPVRLLNIVDRTLTSNYPPQPEKLAACLEILRLLGIIISSVPATLLVQLLCATEKSLYCWMGDEKETMLGSEHDIIVKNLYCDTLSLLRDLPQSLETLIAISPFLSSAFGRLTSSAAGPLAFNEFWRATYHGVEDYRTSYPDCLKACLLGLTDAFGGSIADGLSVNGQSQLTGMSTVPDSQPSHHDRGDPLFFGLSFEGFSSSPIRDRSLTPTPMRREPSTKRRRLDQPTAFQQLEGYSSFQGDDTSTGKAPGLGHASLLRPLSRRSSASRSVVLNQDLAAESPFGLSTPRLTPREAVPTEQPISSGRKRSSISERQIQKRRKTDTHAELAAVQGMPRRHSDGQLPSSSPLRPTSPMEAFSSPPSESFSQDTETRKRKRVINWVSISMNEKNSIPRGEESRSQLVRSGPSTPKHLKARPSTPSSAEYDSWEAGVSKDEFMQFQRELDGSDNLVPDTDLGELDEMGESEPNSDLEGSTNLLDQGPSRSACHRQQRSQTAPSAIPQRNHERPTPLRRHQTTSARIDALERAYSVVANDASQIPVADLVHATGLVTRIQSALNEQLTRRLAKPGSGS</sequence>
<feature type="compositionally biased region" description="Acidic residues" evidence="1">
    <location>
        <begin position="1329"/>
        <end position="1343"/>
    </location>
</feature>
<feature type="compositionally biased region" description="Low complexity" evidence="1">
    <location>
        <begin position="1217"/>
        <end position="1241"/>
    </location>
</feature>
<dbReference type="SUPFAM" id="SSF48371">
    <property type="entry name" value="ARM repeat"/>
    <property type="match status" value="1"/>
</dbReference>
<dbReference type="Proteomes" id="UP000565441">
    <property type="component" value="Unassembled WGS sequence"/>
</dbReference>
<feature type="region of interest" description="Disordered" evidence="1">
    <location>
        <begin position="1317"/>
        <end position="1389"/>
    </location>
</feature>
<comment type="caution">
    <text evidence="2">The sequence shown here is derived from an EMBL/GenBank/DDBJ whole genome shotgun (WGS) entry which is preliminary data.</text>
</comment>
<keyword evidence="3" id="KW-1185">Reference proteome</keyword>
<name>A0A8H5GZZ6_9AGAR</name>
<evidence type="ECO:0008006" key="4">
    <source>
        <dbReference type="Google" id="ProtNLM"/>
    </source>
</evidence>
<protein>
    <recommendedName>
        <fullName evidence="4">Telomere-associated protein Rif1 N-terminal domain-containing protein</fullName>
    </recommendedName>
</protein>
<reference evidence="2 3" key="1">
    <citation type="journal article" date="2020" name="ISME J.">
        <title>Uncovering the hidden diversity of litter-decomposition mechanisms in mushroom-forming fungi.</title>
        <authorList>
            <person name="Floudas D."/>
            <person name="Bentzer J."/>
            <person name="Ahren D."/>
            <person name="Johansson T."/>
            <person name="Persson P."/>
            <person name="Tunlid A."/>
        </authorList>
    </citation>
    <scope>NUCLEOTIDE SEQUENCE [LARGE SCALE GENOMIC DNA]</scope>
    <source>
        <strain evidence="2 3">CBS 661.87</strain>
    </source>
</reference>